<comment type="caution">
    <text evidence="2">The sequence shown here is derived from an EMBL/GenBank/DDBJ whole genome shotgun (WGS) entry which is preliminary data.</text>
</comment>
<dbReference type="Proteomes" id="UP000703038">
    <property type="component" value="Unassembled WGS sequence"/>
</dbReference>
<dbReference type="Gene3D" id="3.60.110.10">
    <property type="entry name" value="Carbon-nitrogen hydrolase"/>
    <property type="match status" value="1"/>
</dbReference>
<dbReference type="PANTHER" id="PTHR23088">
    <property type="entry name" value="NITRILASE-RELATED"/>
    <property type="match status" value="1"/>
</dbReference>
<dbReference type="PANTHER" id="PTHR23088:SF50">
    <property type="entry name" value="HYDROLASE YHCX"/>
    <property type="match status" value="1"/>
</dbReference>
<protein>
    <submittedName>
        <fullName evidence="2">Amidohydrolase</fullName>
    </submittedName>
</protein>
<evidence type="ECO:0000259" key="1">
    <source>
        <dbReference type="PROSITE" id="PS50263"/>
    </source>
</evidence>
<dbReference type="SUPFAM" id="SSF56317">
    <property type="entry name" value="Carbon-nitrogen hydrolase"/>
    <property type="match status" value="1"/>
</dbReference>
<proteinExistence type="predicted"/>
<dbReference type="InterPro" id="IPR036526">
    <property type="entry name" value="C-N_Hydrolase_sf"/>
</dbReference>
<dbReference type="PROSITE" id="PS50263">
    <property type="entry name" value="CN_HYDROLASE"/>
    <property type="match status" value="1"/>
</dbReference>
<dbReference type="RefSeq" id="WP_204870046.1">
    <property type="nucleotide sequence ID" value="NZ_JAFBBK010000001.1"/>
</dbReference>
<dbReference type="EMBL" id="JAFBBK010000001">
    <property type="protein sequence ID" value="MBM7417398.1"/>
    <property type="molecule type" value="Genomic_DNA"/>
</dbReference>
<gene>
    <name evidence="2" type="ORF">JOE42_004131</name>
</gene>
<keyword evidence="3" id="KW-1185">Reference proteome</keyword>
<evidence type="ECO:0000313" key="2">
    <source>
        <dbReference type="EMBL" id="MBM7417398.1"/>
    </source>
</evidence>
<sequence length="299" mass="32155">MTTLRIATSTFELRSESSVDALLEHMGDVVRRAAEAEAGLVVLPEFASTGLLGSIADHEVTAATIISDYRDILAPLFHDIVRGVSALAVEHDVVVVGGSHNRIAEDGSLRNTAVIAHPDGRVEFQDKIHLTPNEHSMGAQGGDQVLVTTIGPFTAGVLICADIQFPELSRYLVARGVDLIICPSLTWNRRGVHRVRVGCQARAIENQLFVVMSALVGNSGFPVDATLYAVGNALVSTPVDRTFGINDGLLAIAEDQRENLVFADLDHALVEKSRANPEAPGLSLRRTEVFASLRSEVDY</sequence>
<name>A0ABS2KZN6_9NOCA</name>
<dbReference type="Pfam" id="PF00795">
    <property type="entry name" value="CN_hydrolase"/>
    <property type="match status" value="1"/>
</dbReference>
<dbReference type="InterPro" id="IPR003010">
    <property type="entry name" value="C-N_Hydrolase"/>
</dbReference>
<feature type="domain" description="CN hydrolase" evidence="1">
    <location>
        <begin position="4"/>
        <end position="267"/>
    </location>
</feature>
<accession>A0ABS2KZN6</accession>
<evidence type="ECO:0000313" key="3">
    <source>
        <dbReference type="Proteomes" id="UP000703038"/>
    </source>
</evidence>
<organism evidence="2 3">
    <name type="scientific">Rhodococcoides corynebacterioides</name>
    <dbReference type="NCBI Taxonomy" id="53972"/>
    <lineage>
        <taxon>Bacteria</taxon>
        <taxon>Bacillati</taxon>
        <taxon>Actinomycetota</taxon>
        <taxon>Actinomycetes</taxon>
        <taxon>Mycobacteriales</taxon>
        <taxon>Nocardiaceae</taxon>
        <taxon>Rhodococcoides</taxon>
    </lineage>
</organism>
<reference evidence="2 3" key="1">
    <citation type="submission" date="2021-01" db="EMBL/GenBank/DDBJ databases">
        <title>Genomics of switchgrass bacterial isolates.</title>
        <authorList>
            <person name="Shade A."/>
        </authorList>
    </citation>
    <scope>NUCLEOTIDE SEQUENCE [LARGE SCALE GENOMIC DNA]</scope>
    <source>
        <strain evidence="2 3">PvP111</strain>
    </source>
</reference>